<dbReference type="Proteomes" id="UP001237642">
    <property type="component" value="Unassembled WGS sequence"/>
</dbReference>
<feature type="transmembrane region" description="Helical" evidence="4">
    <location>
        <begin position="22"/>
        <end position="44"/>
    </location>
</feature>
<dbReference type="FunFam" id="1.10.238.10:FF:000178">
    <property type="entry name" value="Calmodulin-2 A"/>
    <property type="match status" value="1"/>
</dbReference>
<dbReference type="GO" id="GO:0005509">
    <property type="term" value="F:calcium ion binding"/>
    <property type="evidence" value="ECO:0007669"/>
    <property type="project" value="InterPro"/>
</dbReference>
<feature type="domain" description="EF-hand" evidence="5">
    <location>
        <begin position="171"/>
        <end position="205"/>
    </location>
</feature>
<accession>A0AAD8GQK1</accession>
<keyword evidence="4" id="KW-0812">Transmembrane</keyword>
<reference evidence="6" key="1">
    <citation type="submission" date="2023-02" db="EMBL/GenBank/DDBJ databases">
        <title>Genome of toxic invasive species Heracleum sosnowskyi carries increased number of genes despite the absence of recent whole-genome duplications.</title>
        <authorList>
            <person name="Schelkunov M."/>
            <person name="Shtratnikova V."/>
            <person name="Makarenko M."/>
            <person name="Klepikova A."/>
            <person name="Omelchenko D."/>
            <person name="Novikova G."/>
            <person name="Obukhova E."/>
            <person name="Bogdanov V."/>
            <person name="Penin A."/>
            <person name="Logacheva M."/>
        </authorList>
    </citation>
    <scope>NUCLEOTIDE SEQUENCE</scope>
    <source>
        <strain evidence="6">Hsosn_3</strain>
        <tissue evidence="6">Leaf</tissue>
    </source>
</reference>
<evidence type="ECO:0000256" key="2">
    <source>
        <dbReference type="ARBA" id="ARBA00022737"/>
    </source>
</evidence>
<keyword evidence="4" id="KW-1133">Transmembrane helix</keyword>
<proteinExistence type="predicted"/>
<keyword evidence="4" id="KW-0472">Membrane</keyword>
<dbReference type="SUPFAM" id="SSF47473">
    <property type="entry name" value="EF-hand"/>
    <property type="match status" value="1"/>
</dbReference>
<dbReference type="CDD" id="cd00051">
    <property type="entry name" value="EFh"/>
    <property type="match status" value="1"/>
</dbReference>
<keyword evidence="3" id="KW-0106">Calcium</keyword>
<protein>
    <submittedName>
        <fullName evidence="6">Calcium-binding protein CML45</fullName>
    </submittedName>
</protein>
<keyword evidence="1" id="KW-0479">Metal-binding</keyword>
<dbReference type="InterPro" id="IPR018247">
    <property type="entry name" value="EF_Hand_1_Ca_BS"/>
</dbReference>
<gene>
    <name evidence="6" type="ORF">POM88_053348</name>
</gene>
<organism evidence="6 7">
    <name type="scientific">Heracleum sosnowskyi</name>
    <dbReference type="NCBI Taxonomy" id="360622"/>
    <lineage>
        <taxon>Eukaryota</taxon>
        <taxon>Viridiplantae</taxon>
        <taxon>Streptophyta</taxon>
        <taxon>Embryophyta</taxon>
        <taxon>Tracheophyta</taxon>
        <taxon>Spermatophyta</taxon>
        <taxon>Magnoliopsida</taxon>
        <taxon>eudicotyledons</taxon>
        <taxon>Gunneridae</taxon>
        <taxon>Pentapetalae</taxon>
        <taxon>asterids</taxon>
        <taxon>campanulids</taxon>
        <taxon>Apiales</taxon>
        <taxon>Apiaceae</taxon>
        <taxon>Apioideae</taxon>
        <taxon>apioid superclade</taxon>
        <taxon>Tordylieae</taxon>
        <taxon>Tordyliinae</taxon>
        <taxon>Heracleum</taxon>
    </lineage>
</organism>
<evidence type="ECO:0000259" key="5">
    <source>
        <dbReference type="PROSITE" id="PS50222"/>
    </source>
</evidence>
<evidence type="ECO:0000313" key="6">
    <source>
        <dbReference type="EMBL" id="KAK1352409.1"/>
    </source>
</evidence>
<reference evidence="6" key="2">
    <citation type="submission" date="2023-05" db="EMBL/GenBank/DDBJ databases">
        <authorList>
            <person name="Schelkunov M.I."/>
        </authorList>
    </citation>
    <scope>NUCLEOTIDE SEQUENCE</scope>
    <source>
        <strain evidence="6">Hsosn_3</strain>
        <tissue evidence="6">Leaf</tissue>
    </source>
</reference>
<dbReference type="Pfam" id="PF13499">
    <property type="entry name" value="EF-hand_7"/>
    <property type="match status" value="1"/>
</dbReference>
<evidence type="ECO:0000313" key="7">
    <source>
        <dbReference type="Proteomes" id="UP001237642"/>
    </source>
</evidence>
<dbReference type="InterPro" id="IPR039647">
    <property type="entry name" value="EF_hand_pair_protein_CML-like"/>
</dbReference>
<evidence type="ECO:0000256" key="4">
    <source>
        <dbReference type="SAM" id="Phobius"/>
    </source>
</evidence>
<evidence type="ECO:0000256" key="1">
    <source>
        <dbReference type="ARBA" id="ARBA00022723"/>
    </source>
</evidence>
<sequence length="205" mass="24166">MSLISYLDQFPMEELSLSLQNIPFSVIIIGLVEFVFFQLSMNWVERVYKYFSRSFSSIQYQTAQVGKMKQVDLDMSKRNACDSEIVDDRSLCIEDMEMVLERLGMFCHPCEDTELHERFGVDYFSSLFEENEPSLDEVKKAFDLYDLNRDGYIDTMELQTVLRALGLNDISQIENCKQMINEFDENRDGRIDFREFVKLMENSFC</sequence>
<dbReference type="EMBL" id="JAUIZM010000017">
    <property type="protein sequence ID" value="KAK1352409.1"/>
    <property type="molecule type" value="Genomic_DNA"/>
</dbReference>
<keyword evidence="7" id="KW-1185">Reference proteome</keyword>
<dbReference type="Gene3D" id="1.10.238.10">
    <property type="entry name" value="EF-hand"/>
    <property type="match status" value="1"/>
</dbReference>
<keyword evidence="2" id="KW-0677">Repeat</keyword>
<dbReference type="GO" id="GO:0043226">
    <property type="term" value="C:organelle"/>
    <property type="evidence" value="ECO:0007669"/>
    <property type="project" value="UniProtKB-ARBA"/>
</dbReference>
<evidence type="ECO:0000256" key="3">
    <source>
        <dbReference type="ARBA" id="ARBA00022837"/>
    </source>
</evidence>
<dbReference type="AlphaFoldDB" id="A0AAD8GQK1"/>
<dbReference type="InterPro" id="IPR002048">
    <property type="entry name" value="EF_hand_dom"/>
</dbReference>
<dbReference type="PROSITE" id="PS50222">
    <property type="entry name" value="EF_HAND_2"/>
    <property type="match status" value="2"/>
</dbReference>
<dbReference type="PROSITE" id="PS00018">
    <property type="entry name" value="EF_HAND_1"/>
    <property type="match status" value="2"/>
</dbReference>
<name>A0AAD8GQK1_9APIA</name>
<dbReference type="PANTHER" id="PTHR10891">
    <property type="entry name" value="EF-HAND CALCIUM-BINDING DOMAIN CONTAINING PROTEIN"/>
    <property type="match status" value="1"/>
</dbReference>
<dbReference type="SMART" id="SM00054">
    <property type="entry name" value="EFh"/>
    <property type="match status" value="2"/>
</dbReference>
<feature type="domain" description="EF-hand" evidence="5">
    <location>
        <begin position="133"/>
        <end position="168"/>
    </location>
</feature>
<comment type="caution">
    <text evidence="6">The sequence shown here is derived from an EMBL/GenBank/DDBJ whole genome shotgun (WGS) entry which is preliminary data.</text>
</comment>
<dbReference type="InterPro" id="IPR011992">
    <property type="entry name" value="EF-hand-dom_pair"/>
</dbReference>